<evidence type="ECO:0000313" key="2">
    <source>
        <dbReference type="Proteomes" id="UP000789525"/>
    </source>
</evidence>
<dbReference type="EMBL" id="CAJVPT010067444">
    <property type="protein sequence ID" value="CAG8774990.1"/>
    <property type="molecule type" value="Genomic_DNA"/>
</dbReference>
<keyword evidence="2" id="KW-1185">Reference proteome</keyword>
<organism evidence="1 2">
    <name type="scientific">Acaulospora colombiana</name>
    <dbReference type="NCBI Taxonomy" id="27376"/>
    <lineage>
        <taxon>Eukaryota</taxon>
        <taxon>Fungi</taxon>
        <taxon>Fungi incertae sedis</taxon>
        <taxon>Mucoromycota</taxon>
        <taxon>Glomeromycotina</taxon>
        <taxon>Glomeromycetes</taxon>
        <taxon>Diversisporales</taxon>
        <taxon>Acaulosporaceae</taxon>
        <taxon>Acaulospora</taxon>
    </lineage>
</organism>
<reference evidence="1" key="1">
    <citation type="submission" date="2021-06" db="EMBL/GenBank/DDBJ databases">
        <authorList>
            <person name="Kallberg Y."/>
            <person name="Tangrot J."/>
            <person name="Rosling A."/>
        </authorList>
    </citation>
    <scope>NUCLEOTIDE SEQUENCE</scope>
    <source>
        <strain evidence="1">CL356</strain>
    </source>
</reference>
<dbReference type="Proteomes" id="UP000789525">
    <property type="component" value="Unassembled WGS sequence"/>
</dbReference>
<proteinExistence type="predicted"/>
<accession>A0ACA9R381</accession>
<evidence type="ECO:0000313" key="1">
    <source>
        <dbReference type="EMBL" id="CAG8774990.1"/>
    </source>
</evidence>
<protein>
    <submittedName>
        <fullName evidence="1">16068_t:CDS:1</fullName>
    </submittedName>
</protein>
<gene>
    <name evidence="1" type="ORF">ACOLOM_LOCUS14038</name>
</gene>
<sequence>MLGSVFLGDPRSRLIASSSQSPPQSPSFFAQPPHITPEVALQLRIRWLEALLLGVSEMGGQGVPKPSDKVEGRAKGKREEKKVRIERPSRGLRRGDAQQ</sequence>
<comment type="caution">
    <text evidence="1">The sequence shown here is derived from an EMBL/GenBank/DDBJ whole genome shotgun (WGS) entry which is preliminary data.</text>
</comment>
<feature type="non-terminal residue" evidence="1">
    <location>
        <position position="99"/>
    </location>
</feature>
<name>A0ACA9R381_9GLOM</name>